<name>A0A0D0IJ34_HAEIF</name>
<reference evidence="1 2" key="1">
    <citation type="submission" date="2014-05" db="EMBL/GenBank/DDBJ databases">
        <title>Methylome analysis of the phasevarions of Haemophilus influenzae.</title>
        <authorList>
            <person name="Atack J.M."/>
            <person name="Fox K.L."/>
            <person name="Power P.M."/>
            <person name="Clark T."/>
            <person name="Jurcisek J."/>
            <person name="Korlach J."/>
            <person name="Bakaletz L.O."/>
            <person name="Jennings M.P."/>
        </authorList>
    </citation>
    <scope>NUCLEOTIDE SEQUENCE [LARGE SCALE GENOMIC DNA]</scope>
    <source>
        <strain evidence="1 2">1209</strain>
    </source>
</reference>
<dbReference type="InterPro" id="IPR036866">
    <property type="entry name" value="RibonucZ/Hydroxyglut_hydro"/>
</dbReference>
<dbReference type="PATRIC" id="fig|727.564.peg.525"/>
<evidence type="ECO:0000313" key="2">
    <source>
        <dbReference type="Proteomes" id="UP000050700"/>
    </source>
</evidence>
<dbReference type="InterPro" id="IPR052159">
    <property type="entry name" value="Competence_DNA_uptake"/>
</dbReference>
<organism evidence="1 2">
    <name type="scientific">Haemophilus influenzae</name>
    <dbReference type="NCBI Taxonomy" id="727"/>
    <lineage>
        <taxon>Bacteria</taxon>
        <taxon>Pseudomonadati</taxon>
        <taxon>Pseudomonadota</taxon>
        <taxon>Gammaproteobacteria</taxon>
        <taxon>Pasteurellales</taxon>
        <taxon>Pasteurellaceae</taxon>
        <taxon>Haemophilus</taxon>
    </lineage>
</organism>
<sequence>MPTLQCEFWNVGQGLFSSGRIQMGDSPAFHWVYDCGSASKNYQKLLSKAIASMDKLYSTNIIDLMAISHFDEDHINGVNQLLKNKTVRYWLLPYYPLEQRLIIAYLRNISSEDDLFEFYLSPIKYLSEHYKIENIVLTFPDDYSKTLDEILTQEEINNILTNVILYKESELPNVLDIEFFSYNVPFSFVRNCNKRVSVLLNNIIQAINTKPFNIDNVKDVYNNFFQIRHKNDNKYKNIISTFLYIGSLSDSMFSRMCYRDLDGGGWHSNLNNKDAILYSGDGYLKTKKQIDNFEKSLGKDRIAKIACLQVPHHGSHSNWKLGLSASYQPRISIFNADPCARYHHPHLLVWLDFAKYKPILVDTKNHLTITLS</sequence>
<dbReference type="Proteomes" id="UP000050700">
    <property type="component" value="Unassembled WGS sequence"/>
</dbReference>
<dbReference type="EMBL" id="JMQP01000002">
    <property type="protein sequence ID" value="KIS35567.1"/>
    <property type="molecule type" value="Genomic_DNA"/>
</dbReference>
<comment type="caution">
    <text evidence="1">The sequence shown here is derived from an EMBL/GenBank/DDBJ whole genome shotgun (WGS) entry which is preliminary data.</text>
</comment>
<dbReference type="SUPFAM" id="SSF56281">
    <property type="entry name" value="Metallo-hydrolase/oxidoreductase"/>
    <property type="match status" value="1"/>
</dbReference>
<accession>A0A0D0IJ34</accession>
<evidence type="ECO:0000313" key="1">
    <source>
        <dbReference type="EMBL" id="KIS35567.1"/>
    </source>
</evidence>
<dbReference type="Gene3D" id="3.60.15.10">
    <property type="entry name" value="Ribonuclease Z/Hydroxyacylglutathione hydrolase-like"/>
    <property type="match status" value="1"/>
</dbReference>
<proteinExistence type="predicted"/>
<dbReference type="AlphaFoldDB" id="A0A0D0IJ34"/>
<protein>
    <submittedName>
        <fullName evidence="1">DNA internalization-related competence protein ComEC/Rec2</fullName>
    </submittedName>
</protein>
<gene>
    <name evidence="1" type="ORF">NTHI1209_01174</name>
</gene>
<dbReference type="RefSeq" id="WP_005664692.1">
    <property type="nucleotide sequence ID" value="NZ_CP089180.1"/>
</dbReference>
<dbReference type="PANTHER" id="PTHR30619">
    <property type="entry name" value="DNA INTERNALIZATION/COMPETENCE PROTEIN COMEC/REC2"/>
    <property type="match status" value="1"/>
</dbReference>
<dbReference type="PANTHER" id="PTHR30619:SF1">
    <property type="entry name" value="RECOMBINATION PROTEIN 2"/>
    <property type="match status" value="1"/>
</dbReference>